<dbReference type="PROSITE" id="PS51000">
    <property type="entry name" value="HTH_DEOR_2"/>
    <property type="match status" value="1"/>
</dbReference>
<organism evidence="4 5">
    <name type="scientific">Ornatilinea apprima</name>
    <dbReference type="NCBI Taxonomy" id="1134406"/>
    <lineage>
        <taxon>Bacteria</taxon>
        <taxon>Bacillati</taxon>
        <taxon>Chloroflexota</taxon>
        <taxon>Anaerolineae</taxon>
        <taxon>Anaerolineales</taxon>
        <taxon>Anaerolineaceae</taxon>
        <taxon>Ornatilinea</taxon>
    </lineage>
</organism>
<dbReference type="InterPro" id="IPR057727">
    <property type="entry name" value="WCX_dom"/>
</dbReference>
<accession>A0A0P6Y8P4</accession>
<feature type="domain" description="HTH deoR-type" evidence="3">
    <location>
        <begin position="2"/>
        <end position="57"/>
    </location>
</feature>
<protein>
    <recommendedName>
        <fullName evidence="3">HTH deoR-type domain-containing protein</fullName>
    </recommendedName>
</protein>
<keyword evidence="1" id="KW-0805">Transcription regulation</keyword>
<dbReference type="AlphaFoldDB" id="A0A0P6Y8P4"/>
<dbReference type="PIRSF" id="PIRSF016838">
    <property type="entry name" value="PafC"/>
    <property type="match status" value="1"/>
</dbReference>
<dbReference type="InterPro" id="IPR001034">
    <property type="entry name" value="DeoR_HTH"/>
</dbReference>
<dbReference type="InterPro" id="IPR051534">
    <property type="entry name" value="CBASS_pafABC_assoc_protein"/>
</dbReference>
<dbReference type="SUPFAM" id="SSF46785">
    <property type="entry name" value="Winged helix' DNA-binding domain"/>
    <property type="match status" value="1"/>
</dbReference>
<evidence type="ECO:0000313" key="4">
    <source>
        <dbReference type="EMBL" id="KPL78083.1"/>
    </source>
</evidence>
<dbReference type="InterPro" id="IPR028349">
    <property type="entry name" value="PafC-like"/>
</dbReference>
<dbReference type="Gene3D" id="1.10.10.10">
    <property type="entry name" value="Winged helix-like DNA-binding domain superfamily/Winged helix DNA-binding domain"/>
    <property type="match status" value="1"/>
</dbReference>
<evidence type="ECO:0000256" key="1">
    <source>
        <dbReference type="ARBA" id="ARBA00023015"/>
    </source>
</evidence>
<dbReference type="InterPro" id="IPR036388">
    <property type="entry name" value="WH-like_DNA-bd_sf"/>
</dbReference>
<evidence type="ECO:0000256" key="2">
    <source>
        <dbReference type="ARBA" id="ARBA00023163"/>
    </source>
</evidence>
<dbReference type="Pfam" id="PF13280">
    <property type="entry name" value="WYL"/>
    <property type="match status" value="1"/>
</dbReference>
<name>A0A0P6Y8P4_9CHLR</name>
<dbReference type="Pfam" id="PF25583">
    <property type="entry name" value="WCX"/>
    <property type="match status" value="1"/>
</dbReference>
<dbReference type="InterPro" id="IPR013196">
    <property type="entry name" value="HTH_11"/>
</dbReference>
<dbReference type="PROSITE" id="PS52050">
    <property type="entry name" value="WYL"/>
    <property type="match status" value="1"/>
</dbReference>
<dbReference type="InterPro" id="IPR026881">
    <property type="entry name" value="WYL_dom"/>
</dbReference>
<reference evidence="4 5" key="1">
    <citation type="submission" date="2015-07" db="EMBL/GenBank/DDBJ databases">
        <title>Genome sequence of Ornatilinea apprima DSM 23815.</title>
        <authorList>
            <person name="Hemp J."/>
            <person name="Ward L.M."/>
            <person name="Pace L.A."/>
            <person name="Fischer W.W."/>
        </authorList>
    </citation>
    <scope>NUCLEOTIDE SEQUENCE [LARGE SCALE GENOMIC DNA]</scope>
    <source>
        <strain evidence="4 5">P3M-1</strain>
    </source>
</reference>
<gene>
    <name evidence="4" type="ORF">ADN00_07865</name>
</gene>
<evidence type="ECO:0000313" key="5">
    <source>
        <dbReference type="Proteomes" id="UP000050417"/>
    </source>
</evidence>
<dbReference type="PANTHER" id="PTHR34580">
    <property type="match status" value="1"/>
</dbReference>
<dbReference type="PANTHER" id="PTHR34580:SF1">
    <property type="entry name" value="PROTEIN PAFC"/>
    <property type="match status" value="1"/>
</dbReference>
<dbReference type="Pfam" id="PF08279">
    <property type="entry name" value="HTH_11"/>
    <property type="match status" value="1"/>
</dbReference>
<dbReference type="EMBL" id="LGCL01000020">
    <property type="protein sequence ID" value="KPL78083.1"/>
    <property type="molecule type" value="Genomic_DNA"/>
</dbReference>
<dbReference type="STRING" id="1134406.ADN00_07865"/>
<dbReference type="GO" id="GO:0003700">
    <property type="term" value="F:DNA-binding transcription factor activity"/>
    <property type="evidence" value="ECO:0007669"/>
    <property type="project" value="InterPro"/>
</dbReference>
<keyword evidence="2" id="KW-0804">Transcription</keyword>
<comment type="caution">
    <text evidence="4">The sequence shown here is derived from an EMBL/GenBank/DDBJ whole genome shotgun (WGS) entry which is preliminary data.</text>
</comment>
<proteinExistence type="predicted"/>
<sequence>MRADRLLSIILLLQTRGKMTAKALGEELEISRRTILRDINALSFSGVPVYSEGGHGGGFSLDEAYRTTLTGLNTKEVQSLFVSSNSEALRDVGLGDAGERLLLKLLAALPNPHHSTADHIRQRLMIDPTWWWHETSISPYWEEIQRAVYEDRMIHAQYENFDGKIAERTLAPYSLICKSSVWYLLAERDGELRTYRVNRFHSVQLLDGSFTRRPDFDLPAYWRAHTQNLENFSSGYHCTLRVHPERISFIKTLMPGRWEMAADAEDNGWKTISLSMDSDLQAKMLVFGLAGFVEVVEPGELKEAVAAQAREILEQLAL</sequence>
<keyword evidence="5" id="KW-1185">Reference proteome</keyword>
<dbReference type="Proteomes" id="UP000050417">
    <property type="component" value="Unassembled WGS sequence"/>
</dbReference>
<dbReference type="InterPro" id="IPR036390">
    <property type="entry name" value="WH_DNA-bd_sf"/>
</dbReference>
<evidence type="ECO:0000259" key="3">
    <source>
        <dbReference type="PROSITE" id="PS51000"/>
    </source>
</evidence>